<evidence type="ECO:0000259" key="2">
    <source>
        <dbReference type="Pfam" id="PF14028"/>
    </source>
</evidence>
<dbReference type="InterPro" id="IPR006827">
    <property type="entry name" value="Lant_deHydtase_N"/>
</dbReference>
<dbReference type="EMBL" id="LR133917">
    <property type="protein sequence ID" value="VDY49350.1"/>
    <property type="molecule type" value="Genomic_DNA"/>
</dbReference>
<organism evidence="3">
    <name type="scientific">Staphylococcus aureus</name>
    <dbReference type="NCBI Taxonomy" id="1280"/>
    <lineage>
        <taxon>Bacteria</taxon>
        <taxon>Bacillati</taxon>
        <taxon>Bacillota</taxon>
        <taxon>Bacilli</taxon>
        <taxon>Bacillales</taxon>
        <taxon>Staphylococcaceae</taxon>
        <taxon>Staphylococcus</taxon>
    </lineage>
</organism>
<dbReference type="AlphaFoldDB" id="A0AB74Q3Z0"/>
<proteinExistence type="predicted"/>
<gene>
    <name evidence="3" type="ORF">NCTC8317_02490</name>
</gene>
<protein>
    <submittedName>
        <fullName evidence="3">Thiopeptide-type bacteriocin biosynthesis domain protein</fullName>
    </submittedName>
</protein>
<dbReference type="Proteomes" id="UP000280323">
    <property type="component" value="Chromosome"/>
</dbReference>
<dbReference type="InterPro" id="IPR023809">
    <property type="entry name" value="Thiopep_bacteriocin_synth_dom"/>
</dbReference>
<evidence type="ECO:0000313" key="3">
    <source>
        <dbReference type="EMBL" id="VDY49350.1"/>
    </source>
</evidence>
<sequence>MIHVSSYFMVRKPSFNFSDYSILSDEEFVNLTLKEQIKTIWKVPKFKEAICVASQDLYKSCLNLDNKKSKDIKSIHNSLIKYYIRMCTRSTPFGLFSSFFISEFCDDLVQQDLKREQKIYCLLSNEWLENFIFEVINSTDIVKNLHLRVNKSLRISKNKISLYFIPGQNNLTNSISINNNNLNAFILNYLNINRSFNDVLCILQENGLNLTPNILLNYIKDLVSKGFIITELQKGNFYNIDTQQLKTILEKCSACHKHLKLFNKLLSFTKQSVFDLNNYIECVAESQKLIPGIIPFQVESVLGEEINLNSTIKNDLKEIAKIYYSLNKHWIENDEYIEEFMEKYGINIAVNIKELAYKGKHLGLGNRNIVKRENNFLSELAFNISKDYKKEVDISNFIDLEDIEYSSPASFDLYFRIHEDNKGHRTYFPSGNIITNESHRTFGRFLKYFDDLSEEICIEKQQCAKNNFSNIISYGISFKPMSFKALNVMKTPQFFKENVFFNSFENDDKLNNIYVFCDEKGKIHFYDNYKKKKIHLSTTNMMNYESNSPDLCRFLLSHSENNYIKSYPINNSDLEKFHFFPRIVHNNIVLRLKKWKFKSHISTYAKIIELYNQGHIDRFVNLVQLDNFILLDLENIYSEKILKKELLKNEDYIELEEAEHLINNSSIYKEYEFVVPINIQSKSHEERINNVTLFKDSKKRILTINDSLIYIKIYFSLGYREEILQELHMYLTKENISDYFFIQYNDPKPHIRLRLFSSPENLIHDLKIIEYLHSFEFVKKIDIADYEREIERYGGEEKIELAEEIFKKDSKNILQLINKKNKEHLAFVLGLNF</sequence>
<dbReference type="RefSeq" id="WP_126497036.1">
    <property type="nucleotide sequence ID" value="NZ_LR133917.1"/>
</dbReference>
<dbReference type="Pfam" id="PF14028">
    <property type="entry name" value="Lant_dehydr_C"/>
    <property type="match status" value="1"/>
</dbReference>
<feature type="domain" description="Thiopeptide-type bacteriocin biosynthesis" evidence="2">
    <location>
        <begin position="709"/>
        <end position="826"/>
    </location>
</feature>
<dbReference type="NCBIfam" id="TIGR03891">
    <property type="entry name" value="thiopep_ocin"/>
    <property type="match status" value="1"/>
</dbReference>
<evidence type="ECO:0000259" key="1">
    <source>
        <dbReference type="Pfam" id="PF04738"/>
    </source>
</evidence>
<name>A0AB74Q3Z0_STAAU</name>
<accession>A0AB74Q3Z0</accession>
<reference evidence="3" key="1">
    <citation type="submission" date="2018-12" db="EMBL/GenBank/DDBJ databases">
        <authorList>
            <consortium name="Pathogen Informatics"/>
        </authorList>
    </citation>
    <scope>NUCLEOTIDE SEQUENCE</scope>
    <source>
        <strain evidence="3">NCTC8317</strain>
    </source>
</reference>
<dbReference type="Pfam" id="PF04738">
    <property type="entry name" value="Lant_dehydr_N"/>
    <property type="match status" value="1"/>
</dbReference>
<feature type="domain" description="Lantibiotic dehydratase N-terminal" evidence="1">
    <location>
        <begin position="44"/>
        <end position="636"/>
    </location>
</feature>